<organism evidence="2 3">
    <name type="scientific">Thalassiosira oceanica</name>
    <name type="common">Marine diatom</name>
    <dbReference type="NCBI Taxonomy" id="159749"/>
    <lineage>
        <taxon>Eukaryota</taxon>
        <taxon>Sar</taxon>
        <taxon>Stramenopiles</taxon>
        <taxon>Ochrophyta</taxon>
        <taxon>Bacillariophyta</taxon>
        <taxon>Coscinodiscophyceae</taxon>
        <taxon>Thalassiosirophycidae</taxon>
        <taxon>Thalassiosirales</taxon>
        <taxon>Thalassiosiraceae</taxon>
        <taxon>Thalassiosira</taxon>
    </lineage>
</organism>
<evidence type="ECO:0000313" key="2">
    <source>
        <dbReference type="EMBL" id="EJK57455.1"/>
    </source>
</evidence>
<comment type="caution">
    <text evidence="2">The sequence shown here is derived from an EMBL/GenBank/DDBJ whole genome shotgun (WGS) entry which is preliminary data.</text>
</comment>
<feature type="region of interest" description="Disordered" evidence="1">
    <location>
        <begin position="86"/>
        <end position="117"/>
    </location>
</feature>
<feature type="non-terminal residue" evidence="2">
    <location>
        <position position="117"/>
    </location>
</feature>
<dbReference type="EMBL" id="AGNL01028154">
    <property type="protein sequence ID" value="EJK57455.1"/>
    <property type="molecule type" value="Genomic_DNA"/>
</dbReference>
<reference evidence="2 3" key="1">
    <citation type="journal article" date="2012" name="Genome Biol.">
        <title>Genome and low-iron response of an oceanic diatom adapted to chronic iron limitation.</title>
        <authorList>
            <person name="Lommer M."/>
            <person name="Specht M."/>
            <person name="Roy A.S."/>
            <person name="Kraemer L."/>
            <person name="Andreson R."/>
            <person name="Gutowska M.A."/>
            <person name="Wolf J."/>
            <person name="Bergner S.V."/>
            <person name="Schilhabel M.B."/>
            <person name="Klostermeier U.C."/>
            <person name="Beiko R.G."/>
            <person name="Rosenstiel P."/>
            <person name="Hippler M."/>
            <person name="Laroche J."/>
        </authorList>
    </citation>
    <scope>NUCLEOTIDE SEQUENCE [LARGE SCALE GENOMIC DNA]</scope>
    <source>
        <strain evidence="2 3">CCMP1005</strain>
    </source>
</reference>
<name>K0RWT1_THAOC</name>
<keyword evidence="3" id="KW-1185">Reference proteome</keyword>
<dbReference type="AlphaFoldDB" id="K0RWT1"/>
<feature type="compositionally biased region" description="Polar residues" evidence="1">
    <location>
        <begin position="86"/>
        <end position="95"/>
    </location>
</feature>
<dbReference type="Proteomes" id="UP000266841">
    <property type="component" value="Unassembled WGS sequence"/>
</dbReference>
<sequence length="117" mass="12790">MDARCRADIRHVSGRLLLQNPPDSRTLADAKCSASKTTAPPLALALPVQPTGIARVRLPNGLAIIKESNFINPQLDFLISLQTKTTNGDVDSSRNQLKKEEEDICPRQGLPRELGAY</sequence>
<protein>
    <submittedName>
        <fullName evidence="2">Uncharacterized protein</fullName>
    </submittedName>
</protein>
<gene>
    <name evidence="2" type="ORF">THAOC_22497</name>
</gene>
<proteinExistence type="predicted"/>
<accession>K0RWT1</accession>
<evidence type="ECO:0000313" key="3">
    <source>
        <dbReference type="Proteomes" id="UP000266841"/>
    </source>
</evidence>
<evidence type="ECO:0000256" key="1">
    <source>
        <dbReference type="SAM" id="MobiDB-lite"/>
    </source>
</evidence>